<feature type="transmembrane region" description="Helical" evidence="11">
    <location>
        <begin position="126"/>
        <end position="143"/>
    </location>
</feature>
<evidence type="ECO:0000256" key="4">
    <source>
        <dbReference type="ARBA" id="ARBA00022547"/>
    </source>
</evidence>
<sequence>MVRVIATVLLLTIMVLAARRATLVPGRGQNVVEVLLDFVRVNVAEEILGKKEARRYVPLLTAVFFAILAFNITGVIPGLNIAGTSVIGLPIVFALIMYVVYLHAGIQRQGLGGFLKTNLFPAGVPAPMYVLLTPIEFLTVFVLRPATLAIRLVANMIAGHLMLVLCFAATNYFILEAAPALKAFGAVTFVAGLAITLFEVFIAALQAYIFVVLSAVYINLSIETEH</sequence>
<dbReference type="PROSITE" id="PS00449">
    <property type="entry name" value="ATPASE_A"/>
    <property type="match status" value="1"/>
</dbReference>
<evidence type="ECO:0000256" key="3">
    <source>
        <dbReference type="ARBA" id="ARBA00022448"/>
    </source>
</evidence>
<evidence type="ECO:0000256" key="6">
    <source>
        <dbReference type="ARBA" id="ARBA00022781"/>
    </source>
</evidence>
<dbReference type="GO" id="GO:0046933">
    <property type="term" value="F:proton-transporting ATP synthase activity, rotational mechanism"/>
    <property type="evidence" value="ECO:0007669"/>
    <property type="project" value="UniProtKB-UniRule"/>
</dbReference>
<organism evidence="13 14">
    <name type="scientific">Cellulomonas marina</name>
    <dbReference type="NCBI Taxonomy" id="988821"/>
    <lineage>
        <taxon>Bacteria</taxon>
        <taxon>Bacillati</taxon>
        <taxon>Actinomycetota</taxon>
        <taxon>Actinomycetes</taxon>
        <taxon>Micrococcales</taxon>
        <taxon>Cellulomonadaceae</taxon>
        <taxon>Cellulomonas</taxon>
    </lineage>
</organism>
<dbReference type="EMBL" id="FOKA01000022">
    <property type="protein sequence ID" value="SFB41139.1"/>
    <property type="molecule type" value="Genomic_DNA"/>
</dbReference>
<dbReference type="Proteomes" id="UP000199012">
    <property type="component" value="Unassembled WGS sequence"/>
</dbReference>
<evidence type="ECO:0000256" key="2">
    <source>
        <dbReference type="ARBA" id="ARBA00006810"/>
    </source>
</evidence>
<dbReference type="GO" id="GO:0005886">
    <property type="term" value="C:plasma membrane"/>
    <property type="evidence" value="ECO:0007669"/>
    <property type="project" value="UniProtKB-SubCell"/>
</dbReference>
<evidence type="ECO:0000256" key="12">
    <source>
        <dbReference type="RuleBase" id="RU000483"/>
    </source>
</evidence>
<dbReference type="Gene3D" id="1.20.120.220">
    <property type="entry name" value="ATP synthase, F0 complex, subunit A"/>
    <property type="match status" value="1"/>
</dbReference>
<evidence type="ECO:0000256" key="7">
    <source>
        <dbReference type="ARBA" id="ARBA00022989"/>
    </source>
</evidence>
<name>A0A1I1AST5_9CELL</name>
<evidence type="ECO:0000313" key="13">
    <source>
        <dbReference type="EMBL" id="SFB41139.1"/>
    </source>
</evidence>
<accession>A0A1I1AST5</accession>
<evidence type="ECO:0000256" key="8">
    <source>
        <dbReference type="ARBA" id="ARBA00023065"/>
    </source>
</evidence>
<dbReference type="NCBIfam" id="TIGR01131">
    <property type="entry name" value="ATP_synt_6_or_A"/>
    <property type="match status" value="1"/>
</dbReference>
<keyword evidence="4 11" id="KW-0138">CF(0)</keyword>
<dbReference type="STRING" id="988821.SAMN05421867_12230"/>
<evidence type="ECO:0000256" key="9">
    <source>
        <dbReference type="ARBA" id="ARBA00023136"/>
    </source>
</evidence>
<keyword evidence="11" id="KW-1003">Cell membrane</keyword>
<feature type="transmembrane region" description="Helical" evidence="11">
    <location>
        <begin position="56"/>
        <end position="79"/>
    </location>
</feature>
<evidence type="ECO:0000313" key="14">
    <source>
        <dbReference type="Proteomes" id="UP000199012"/>
    </source>
</evidence>
<reference evidence="13 14" key="1">
    <citation type="submission" date="2016-10" db="EMBL/GenBank/DDBJ databases">
        <authorList>
            <person name="de Groot N.N."/>
        </authorList>
    </citation>
    <scope>NUCLEOTIDE SEQUENCE [LARGE SCALE GENOMIC DNA]</scope>
    <source>
        <strain evidence="13 14">CGMCC 4.6945</strain>
    </source>
</reference>
<dbReference type="Pfam" id="PF00119">
    <property type="entry name" value="ATP-synt_A"/>
    <property type="match status" value="1"/>
</dbReference>
<evidence type="ECO:0000256" key="1">
    <source>
        <dbReference type="ARBA" id="ARBA00004141"/>
    </source>
</evidence>
<evidence type="ECO:0000256" key="5">
    <source>
        <dbReference type="ARBA" id="ARBA00022692"/>
    </source>
</evidence>
<keyword evidence="7 11" id="KW-1133">Transmembrane helix</keyword>
<evidence type="ECO:0000256" key="10">
    <source>
        <dbReference type="ARBA" id="ARBA00023310"/>
    </source>
</evidence>
<dbReference type="CDD" id="cd00310">
    <property type="entry name" value="ATP-synt_Fo_a_6"/>
    <property type="match status" value="1"/>
</dbReference>
<gene>
    <name evidence="11" type="primary">atpB</name>
    <name evidence="13" type="ORF">SAMN05421867_12230</name>
</gene>
<dbReference type="SUPFAM" id="SSF81336">
    <property type="entry name" value="F1F0 ATP synthase subunit A"/>
    <property type="match status" value="1"/>
</dbReference>
<comment type="subcellular location">
    <subcellularLocation>
        <location evidence="11 12">Cell membrane</location>
        <topology evidence="11 12">Multi-pass membrane protein</topology>
    </subcellularLocation>
    <subcellularLocation>
        <location evidence="1">Membrane</location>
        <topology evidence="1">Multi-pass membrane protein</topology>
    </subcellularLocation>
</comment>
<dbReference type="AlphaFoldDB" id="A0A1I1AST5"/>
<dbReference type="InterPro" id="IPR023011">
    <property type="entry name" value="ATP_synth_F0_asu_AS"/>
</dbReference>
<feature type="transmembrane region" description="Helical" evidence="11">
    <location>
        <begin position="86"/>
        <end position="106"/>
    </location>
</feature>
<dbReference type="GO" id="GO:0045259">
    <property type="term" value="C:proton-transporting ATP synthase complex"/>
    <property type="evidence" value="ECO:0007669"/>
    <property type="project" value="UniProtKB-KW"/>
</dbReference>
<keyword evidence="14" id="KW-1185">Reference proteome</keyword>
<feature type="transmembrane region" description="Helical" evidence="11">
    <location>
        <begin position="187"/>
        <end position="220"/>
    </location>
</feature>
<comment type="similarity">
    <text evidence="2 11 12">Belongs to the ATPase A chain family.</text>
</comment>
<feature type="transmembrane region" description="Helical" evidence="11">
    <location>
        <begin position="152"/>
        <end position="175"/>
    </location>
</feature>
<keyword evidence="9 11" id="KW-0472">Membrane</keyword>
<dbReference type="PANTHER" id="PTHR11410:SF0">
    <property type="entry name" value="ATP SYNTHASE SUBUNIT A"/>
    <property type="match status" value="1"/>
</dbReference>
<keyword evidence="10 11" id="KW-0066">ATP synthesis</keyword>
<proteinExistence type="inferred from homology"/>
<dbReference type="PRINTS" id="PR00123">
    <property type="entry name" value="ATPASEA"/>
</dbReference>
<keyword evidence="5 11" id="KW-0812">Transmembrane</keyword>
<dbReference type="PANTHER" id="PTHR11410">
    <property type="entry name" value="ATP SYNTHASE SUBUNIT A"/>
    <property type="match status" value="1"/>
</dbReference>
<dbReference type="InterPro" id="IPR000568">
    <property type="entry name" value="ATP_synth_F0_asu"/>
</dbReference>
<comment type="function">
    <text evidence="11 12">Key component of the proton channel; it plays a direct role in the translocation of protons across the membrane.</text>
</comment>
<protein>
    <recommendedName>
        <fullName evidence="11 12">ATP synthase subunit a</fullName>
    </recommendedName>
    <alternativeName>
        <fullName evidence="11">ATP synthase F0 sector subunit a</fullName>
    </alternativeName>
    <alternativeName>
        <fullName evidence="11">F-ATPase subunit 6</fullName>
    </alternativeName>
</protein>
<keyword evidence="3 11" id="KW-0813">Transport</keyword>
<evidence type="ECO:0000256" key="11">
    <source>
        <dbReference type="HAMAP-Rule" id="MF_01393"/>
    </source>
</evidence>
<dbReference type="HAMAP" id="MF_01393">
    <property type="entry name" value="ATP_synth_a_bact"/>
    <property type="match status" value="1"/>
</dbReference>
<keyword evidence="8 11" id="KW-0406">Ion transport</keyword>
<dbReference type="InterPro" id="IPR035908">
    <property type="entry name" value="F0_ATP_A_sf"/>
</dbReference>
<keyword evidence="6 11" id="KW-0375">Hydrogen ion transport</keyword>
<dbReference type="InterPro" id="IPR045083">
    <property type="entry name" value="ATP_synth_F0_asu_bact/mt"/>
</dbReference>